<dbReference type="EMBL" id="JAKVPQ010000010">
    <property type="protein sequence ID" value="MCH4286027.1"/>
    <property type="molecule type" value="Genomic_DNA"/>
</dbReference>
<dbReference type="RefSeq" id="WP_233513054.1">
    <property type="nucleotide sequence ID" value="NZ_JAKVPQ010000010.1"/>
</dbReference>
<protein>
    <submittedName>
        <fullName evidence="3">Uncharacterized protein</fullName>
    </submittedName>
</protein>
<feature type="chain" id="PRO_5045719749" evidence="2">
    <location>
        <begin position="23"/>
        <end position="157"/>
    </location>
</feature>
<feature type="signal peptide" evidence="2">
    <location>
        <begin position="1"/>
        <end position="22"/>
    </location>
</feature>
<organism evidence="3 4">
    <name type="scientific">Amedibacillus hominis</name>
    <dbReference type="NCBI Taxonomy" id="2897776"/>
    <lineage>
        <taxon>Bacteria</taxon>
        <taxon>Bacillati</taxon>
        <taxon>Bacillota</taxon>
        <taxon>Erysipelotrichia</taxon>
        <taxon>Erysipelotrichales</taxon>
        <taxon>Erysipelotrichaceae</taxon>
        <taxon>Amedibacillus</taxon>
    </lineage>
</organism>
<feature type="compositionally biased region" description="Basic and acidic residues" evidence="1">
    <location>
        <begin position="72"/>
        <end position="88"/>
    </location>
</feature>
<sequence>MKKSKMLTYSTCALLSAGLICGGIVYNNTTAESTKVAAIGLTNIDSGTKDIMKQVQEVTTKKNAKKATPKAETSKKETKKETVEKEQQTNETAQAVENNEVNETQTQAPAKTQQSQPKQESAPSPSKKTRSSTASAGSSYKSYCPDSIILCRCKHVV</sequence>
<accession>A0ABS9R8N6</accession>
<evidence type="ECO:0000256" key="2">
    <source>
        <dbReference type="SAM" id="SignalP"/>
    </source>
</evidence>
<proteinExistence type="predicted"/>
<dbReference type="Proteomes" id="UP001202402">
    <property type="component" value="Unassembled WGS sequence"/>
</dbReference>
<keyword evidence="4" id="KW-1185">Reference proteome</keyword>
<evidence type="ECO:0000256" key="1">
    <source>
        <dbReference type="SAM" id="MobiDB-lite"/>
    </source>
</evidence>
<keyword evidence="2" id="KW-0732">Signal</keyword>
<gene>
    <name evidence="3" type="ORF">LQE99_12935</name>
</gene>
<evidence type="ECO:0000313" key="3">
    <source>
        <dbReference type="EMBL" id="MCH4286027.1"/>
    </source>
</evidence>
<feature type="region of interest" description="Disordered" evidence="1">
    <location>
        <begin position="57"/>
        <end position="142"/>
    </location>
</feature>
<reference evidence="3 4" key="1">
    <citation type="submission" date="2022-02" db="EMBL/GenBank/DDBJ databases">
        <title>Genome of Erysipelotrichaceae sp. nov. NSJ-176 isolated from human feces.</title>
        <authorList>
            <person name="Abdugheni R."/>
        </authorList>
    </citation>
    <scope>NUCLEOTIDE SEQUENCE [LARGE SCALE GENOMIC DNA]</scope>
    <source>
        <strain evidence="3 4">NSJ-176</strain>
    </source>
</reference>
<feature type="compositionally biased region" description="Polar residues" evidence="1">
    <location>
        <begin position="93"/>
        <end position="119"/>
    </location>
</feature>
<evidence type="ECO:0000313" key="4">
    <source>
        <dbReference type="Proteomes" id="UP001202402"/>
    </source>
</evidence>
<feature type="compositionally biased region" description="Low complexity" evidence="1">
    <location>
        <begin position="121"/>
        <end position="142"/>
    </location>
</feature>
<name>A0ABS9R8N6_9FIRM</name>
<comment type="caution">
    <text evidence="3">The sequence shown here is derived from an EMBL/GenBank/DDBJ whole genome shotgun (WGS) entry which is preliminary data.</text>
</comment>